<dbReference type="EMBL" id="PVTP01000010">
    <property type="protein sequence ID" value="PRY75979.1"/>
    <property type="molecule type" value="Genomic_DNA"/>
</dbReference>
<dbReference type="PROSITE" id="PS51257">
    <property type="entry name" value="PROKAR_LIPOPROTEIN"/>
    <property type="match status" value="1"/>
</dbReference>
<dbReference type="AlphaFoldDB" id="A0A2T0VW85"/>
<reference evidence="3 4" key="1">
    <citation type="submission" date="2018-03" db="EMBL/GenBank/DDBJ databases">
        <title>Genomic Encyclopedia of Archaeal and Bacterial Type Strains, Phase II (KMG-II): from individual species to whole genera.</title>
        <authorList>
            <person name="Goeker M."/>
        </authorList>
    </citation>
    <scope>NUCLEOTIDE SEQUENCE [LARGE SCALE GENOMIC DNA]</scope>
    <source>
        <strain evidence="3 4">DSM 101533</strain>
    </source>
</reference>
<dbReference type="Pfam" id="PF11233">
    <property type="entry name" value="DUF3035"/>
    <property type="match status" value="1"/>
</dbReference>
<accession>A0A2T0VW85</accession>
<evidence type="ECO:0008006" key="5">
    <source>
        <dbReference type="Google" id="ProtNLM"/>
    </source>
</evidence>
<dbReference type="Proteomes" id="UP000238007">
    <property type="component" value="Unassembled WGS sequence"/>
</dbReference>
<evidence type="ECO:0000256" key="1">
    <source>
        <dbReference type="SAM" id="MobiDB-lite"/>
    </source>
</evidence>
<comment type="caution">
    <text evidence="3">The sequence shown here is derived from an EMBL/GenBank/DDBJ whole genome shotgun (WGS) entry which is preliminary data.</text>
</comment>
<keyword evidence="2" id="KW-0732">Signal</keyword>
<keyword evidence="4" id="KW-1185">Reference proteome</keyword>
<feature type="signal peptide" evidence="2">
    <location>
        <begin position="1"/>
        <end position="19"/>
    </location>
</feature>
<name>A0A2T0VW85_9RHOB</name>
<protein>
    <recommendedName>
        <fullName evidence="5">Beta-barrel assembly complex subunit BamF</fullName>
    </recommendedName>
</protein>
<organism evidence="3 4">
    <name type="scientific">Yoonia maritima</name>
    <dbReference type="NCBI Taxonomy" id="1435347"/>
    <lineage>
        <taxon>Bacteria</taxon>
        <taxon>Pseudomonadati</taxon>
        <taxon>Pseudomonadota</taxon>
        <taxon>Alphaproteobacteria</taxon>
        <taxon>Rhodobacterales</taxon>
        <taxon>Paracoccaceae</taxon>
        <taxon>Yoonia</taxon>
    </lineage>
</organism>
<evidence type="ECO:0000313" key="4">
    <source>
        <dbReference type="Proteomes" id="UP000238007"/>
    </source>
</evidence>
<feature type="region of interest" description="Disordered" evidence="1">
    <location>
        <begin position="26"/>
        <end position="45"/>
    </location>
</feature>
<feature type="chain" id="PRO_5015628360" description="Beta-barrel assembly complex subunit BamF" evidence="2">
    <location>
        <begin position="20"/>
        <end position="173"/>
    </location>
</feature>
<sequence length="173" mass="18234">MGALMRAIILSVLTLVTLAACGNTERPLRDTRTSDGGPDEFSVIPSRPLELPATTALPTPTPGGVNRADPTPKADAIRALGGNPAVQIAGGIRTSEAALVAQTARYGVNPNIRTELAERDEAARKRKKLSNVFNPLNRDRYFPLYAGQALDADAELARLAALGIIVPTAPAEQ</sequence>
<evidence type="ECO:0000313" key="3">
    <source>
        <dbReference type="EMBL" id="PRY75979.1"/>
    </source>
</evidence>
<gene>
    <name evidence="3" type="ORF">CLV80_11065</name>
</gene>
<proteinExistence type="predicted"/>
<evidence type="ECO:0000256" key="2">
    <source>
        <dbReference type="SAM" id="SignalP"/>
    </source>
</evidence>
<dbReference type="InterPro" id="IPR021395">
    <property type="entry name" value="DUF3035"/>
</dbReference>